<feature type="compositionally biased region" description="Acidic residues" evidence="8">
    <location>
        <begin position="61"/>
        <end position="81"/>
    </location>
</feature>
<feature type="transmembrane region" description="Helical" evidence="9">
    <location>
        <begin position="379"/>
        <end position="398"/>
    </location>
</feature>
<evidence type="ECO:0000256" key="1">
    <source>
        <dbReference type="ARBA" id="ARBA00004141"/>
    </source>
</evidence>
<feature type="transmembrane region" description="Helical" evidence="9">
    <location>
        <begin position="338"/>
        <end position="359"/>
    </location>
</feature>
<comment type="subcellular location">
    <subcellularLocation>
        <location evidence="1">Membrane</location>
        <topology evidence="1">Multi-pass membrane protein</topology>
    </subcellularLocation>
</comment>
<comment type="similarity">
    <text evidence="7">Belongs to the amino acid/polyamine transporter 2 family. Amino acid/auxin permease (AAAP) (TC 2.A.18.5) subfamily.</text>
</comment>
<feature type="region of interest" description="Disordered" evidence="8">
    <location>
        <begin position="158"/>
        <end position="180"/>
    </location>
</feature>
<dbReference type="PANTHER" id="PTHR22950:SF692">
    <property type="entry name" value="TRANSMEMBRANE AMINO ACID TRANSPORTER FAMILY PROTEIN"/>
    <property type="match status" value="1"/>
</dbReference>
<feature type="transmembrane region" description="Helical" evidence="9">
    <location>
        <begin position="517"/>
        <end position="542"/>
    </location>
</feature>
<accession>A0A7J7M642</accession>
<keyword evidence="6 9" id="KW-0472">Membrane</keyword>
<proteinExistence type="inferred from homology"/>
<evidence type="ECO:0000313" key="12">
    <source>
        <dbReference type="Proteomes" id="UP000541444"/>
    </source>
</evidence>
<keyword evidence="4" id="KW-0029">Amino-acid transport</keyword>
<comment type="caution">
    <text evidence="11">The sequence shown here is derived from an EMBL/GenBank/DDBJ whole genome shotgun (WGS) entry which is preliminary data.</text>
</comment>
<feature type="region of interest" description="Disordered" evidence="8">
    <location>
        <begin position="48"/>
        <end position="95"/>
    </location>
</feature>
<dbReference type="Proteomes" id="UP000541444">
    <property type="component" value="Unassembled WGS sequence"/>
</dbReference>
<feature type="transmembrane region" description="Helical" evidence="9">
    <location>
        <begin position="197"/>
        <end position="217"/>
    </location>
</feature>
<dbReference type="AlphaFoldDB" id="A0A7J7M642"/>
<keyword evidence="3 9" id="KW-0812">Transmembrane</keyword>
<keyword evidence="5 9" id="KW-1133">Transmembrane helix</keyword>
<dbReference type="GO" id="GO:0005774">
    <property type="term" value="C:vacuolar membrane"/>
    <property type="evidence" value="ECO:0007669"/>
    <property type="project" value="TreeGrafter"/>
</dbReference>
<evidence type="ECO:0000256" key="7">
    <source>
        <dbReference type="ARBA" id="ARBA00049662"/>
    </source>
</evidence>
<protein>
    <recommendedName>
        <fullName evidence="10">Amino acid transporter transmembrane domain-containing protein</fullName>
    </recommendedName>
</protein>
<dbReference type="OrthoDB" id="655540at2759"/>
<feature type="transmembrane region" description="Helical" evidence="9">
    <location>
        <begin position="223"/>
        <end position="242"/>
    </location>
</feature>
<feature type="transmembrane region" description="Helical" evidence="9">
    <location>
        <begin position="490"/>
        <end position="511"/>
    </location>
</feature>
<evidence type="ECO:0000313" key="11">
    <source>
        <dbReference type="EMBL" id="KAF6150312.1"/>
    </source>
</evidence>
<feature type="transmembrane region" description="Helical" evidence="9">
    <location>
        <begin position="410"/>
        <end position="434"/>
    </location>
</feature>
<evidence type="ECO:0000256" key="4">
    <source>
        <dbReference type="ARBA" id="ARBA00022970"/>
    </source>
</evidence>
<feature type="transmembrane region" description="Helical" evidence="9">
    <location>
        <begin position="269"/>
        <end position="289"/>
    </location>
</feature>
<organism evidence="11 12">
    <name type="scientific">Kingdonia uniflora</name>
    <dbReference type="NCBI Taxonomy" id="39325"/>
    <lineage>
        <taxon>Eukaryota</taxon>
        <taxon>Viridiplantae</taxon>
        <taxon>Streptophyta</taxon>
        <taxon>Embryophyta</taxon>
        <taxon>Tracheophyta</taxon>
        <taxon>Spermatophyta</taxon>
        <taxon>Magnoliopsida</taxon>
        <taxon>Ranunculales</taxon>
        <taxon>Circaeasteraceae</taxon>
        <taxon>Kingdonia</taxon>
    </lineage>
</organism>
<feature type="compositionally biased region" description="Basic and acidic residues" evidence="8">
    <location>
        <begin position="48"/>
        <end position="60"/>
    </location>
</feature>
<reference evidence="11 12" key="1">
    <citation type="journal article" date="2020" name="IScience">
        <title>Genome Sequencing of the Endangered Kingdonia uniflora (Circaeasteraceae, Ranunculales) Reveals Potential Mechanisms of Evolutionary Specialization.</title>
        <authorList>
            <person name="Sun Y."/>
            <person name="Deng T."/>
            <person name="Zhang A."/>
            <person name="Moore M.J."/>
            <person name="Landis J.B."/>
            <person name="Lin N."/>
            <person name="Zhang H."/>
            <person name="Zhang X."/>
            <person name="Huang J."/>
            <person name="Zhang X."/>
            <person name="Sun H."/>
            <person name="Wang H."/>
        </authorList>
    </citation>
    <scope>NUCLEOTIDE SEQUENCE [LARGE SCALE GENOMIC DNA]</scope>
    <source>
        <strain evidence="11">TB1705</strain>
        <tissue evidence="11">Leaf</tissue>
    </source>
</reference>
<evidence type="ECO:0000256" key="5">
    <source>
        <dbReference type="ARBA" id="ARBA00022989"/>
    </source>
</evidence>
<dbReference type="Pfam" id="PF01490">
    <property type="entry name" value="Aa_trans"/>
    <property type="match status" value="1"/>
</dbReference>
<evidence type="ECO:0000259" key="10">
    <source>
        <dbReference type="Pfam" id="PF01490"/>
    </source>
</evidence>
<evidence type="ECO:0000256" key="2">
    <source>
        <dbReference type="ARBA" id="ARBA00022448"/>
    </source>
</evidence>
<evidence type="ECO:0000256" key="6">
    <source>
        <dbReference type="ARBA" id="ARBA00023136"/>
    </source>
</evidence>
<evidence type="ECO:0000256" key="8">
    <source>
        <dbReference type="SAM" id="MobiDB-lite"/>
    </source>
</evidence>
<dbReference type="EMBL" id="JACGCM010001747">
    <property type="protein sequence ID" value="KAF6150312.1"/>
    <property type="molecule type" value="Genomic_DNA"/>
</dbReference>
<feature type="non-terminal residue" evidence="11">
    <location>
        <position position="1"/>
    </location>
</feature>
<sequence length="610" mass="67870">GLRGKRSTNKTNPNPLFFRKIRHSFREETPNFFHCCVFQRERDRDMKADEEMGRGRRVEFGETDDEDNQAETVGSEEDYESELSLSSRHPSLDYDRDFPPWPQSYRQSMDMYTSFTPPNVGFLAGSSLGIGSSFLTSSLYRRPSTVENDSSLIKPLIPAPSLEKDELPPPTPRRHPSQGFSYPDLPPPTQQCSYAQAVLNGINVLCGVGILTVPYAIKQGGWMSLSILLIFGITSCYTGILLKRCLDSSPGLQTYPDIGQAAFGSAGRLTIAIILYVELYICCVEYITLMSDNLSSLFPDAHLNFSGIHLNSEYLFALTTTLTVLPTVWLRNLSLLSYLSAGGVVASLVVVVCLLWVGVVDKVGFHPSGTALDLSNLPVSLGLYGFCYAGHSVFPNIYSSMKNPSQFPTVLVVSFSLCFFLYTGVAICGFMMFGEAVKSQFTLNMPHEFVASKVAAWTTVVNPLSKYALTITPVALSIEELLPSSQQKSHLVSVLIRTLVVFSTLIVALTIPFFGFVMALIGSFLTMLVALIFPCACYLSILRGKLSSLEVRKLLQYSKSPLRDFPLFLRSFHFMKYWGSKVTDCVLHLYNYHRSGVFRDWNVFGSFQNS</sequence>
<evidence type="ECO:0000256" key="3">
    <source>
        <dbReference type="ARBA" id="ARBA00022692"/>
    </source>
</evidence>
<dbReference type="FunFam" id="1.20.1740.10:FF:000047">
    <property type="entry name" value="Amino acid transporter AVT1A"/>
    <property type="match status" value="1"/>
</dbReference>
<evidence type="ECO:0000256" key="9">
    <source>
        <dbReference type="SAM" id="Phobius"/>
    </source>
</evidence>
<gene>
    <name evidence="11" type="ORF">GIB67_034011</name>
</gene>
<dbReference type="InterPro" id="IPR013057">
    <property type="entry name" value="AA_transpt_TM"/>
</dbReference>
<keyword evidence="12" id="KW-1185">Reference proteome</keyword>
<feature type="domain" description="Amino acid transporter transmembrane" evidence="10">
    <location>
        <begin position="193"/>
        <end position="550"/>
    </location>
</feature>
<name>A0A7J7M642_9MAGN</name>
<dbReference type="PANTHER" id="PTHR22950">
    <property type="entry name" value="AMINO ACID TRANSPORTER"/>
    <property type="match status" value="1"/>
</dbReference>
<dbReference type="GO" id="GO:0015179">
    <property type="term" value="F:L-amino acid transmembrane transporter activity"/>
    <property type="evidence" value="ECO:0007669"/>
    <property type="project" value="TreeGrafter"/>
</dbReference>
<keyword evidence="2" id="KW-0813">Transport</keyword>